<dbReference type="Proteomes" id="UP000250003">
    <property type="component" value="Chromosome"/>
</dbReference>
<dbReference type="AlphaFoldDB" id="A0A2Z4UCG0"/>
<dbReference type="EMBL" id="CP030280">
    <property type="protein sequence ID" value="AWY98688.1"/>
    <property type="molecule type" value="Genomic_DNA"/>
</dbReference>
<evidence type="ECO:0000313" key="3">
    <source>
        <dbReference type="Proteomes" id="UP000250003"/>
    </source>
</evidence>
<gene>
    <name evidence="2" type="ORF">DQQ01_11600</name>
</gene>
<feature type="transmembrane region" description="Helical" evidence="1">
    <location>
        <begin position="18"/>
        <end position="43"/>
    </location>
</feature>
<keyword evidence="1" id="KW-0812">Transmembrane</keyword>
<reference evidence="3" key="1">
    <citation type="submission" date="2018-06" db="EMBL/GenBank/DDBJ databases">
        <title>Description of Blautia argi sp. nov., a new anaerobic isolated from dog feces.</title>
        <authorList>
            <person name="Chang Y.-H."/>
            <person name="Paek J."/>
            <person name="Shin Y."/>
        </authorList>
    </citation>
    <scope>NUCLEOTIDE SEQUENCE [LARGE SCALE GENOMIC DNA]</scope>
    <source>
        <strain evidence="3">KCTC 15426</strain>
    </source>
</reference>
<sequence length="115" mass="12471">MTVFIHGNKYFYYGFRGAIALIVGGGVLGILIGAFAYPLYYVWGAGKTEVISVLSALGAVAVIMVLSIMVNIISGDDAVSNTLYYASLIVMLFLSLFTFGVSYILSCSIFKHKEY</sequence>
<name>A0A2Z4UCG0_9FIRM</name>
<feature type="transmembrane region" description="Helical" evidence="1">
    <location>
        <begin position="50"/>
        <end position="73"/>
    </location>
</feature>
<evidence type="ECO:0000313" key="2">
    <source>
        <dbReference type="EMBL" id="AWY98688.1"/>
    </source>
</evidence>
<keyword evidence="1" id="KW-1133">Transmembrane helix</keyword>
<proteinExistence type="predicted"/>
<organism evidence="2 3">
    <name type="scientific">Blautia argi</name>
    <dbReference type="NCBI Taxonomy" id="1912897"/>
    <lineage>
        <taxon>Bacteria</taxon>
        <taxon>Bacillati</taxon>
        <taxon>Bacillota</taxon>
        <taxon>Clostridia</taxon>
        <taxon>Lachnospirales</taxon>
        <taxon>Lachnospiraceae</taxon>
        <taxon>Blautia</taxon>
    </lineage>
</organism>
<dbReference type="OrthoDB" id="1655186at2"/>
<keyword evidence="3" id="KW-1185">Reference proteome</keyword>
<keyword evidence="1" id="KW-0472">Membrane</keyword>
<accession>A0A2Z4UCG0</accession>
<protein>
    <submittedName>
        <fullName evidence="2">Uncharacterized protein</fullName>
    </submittedName>
</protein>
<dbReference type="Pfam" id="PF13346">
    <property type="entry name" value="ABC2_membrane_5"/>
    <property type="match status" value="1"/>
</dbReference>
<feature type="transmembrane region" description="Helical" evidence="1">
    <location>
        <begin position="85"/>
        <end position="105"/>
    </location>
</feature>
<dbReference type="KEGG" id="blau:DQQ01_11600"/>
<evidence type="ECO:0000256" key="1">
    <source>
        <dbReference type="SAM" id="Phobius"/>
    </source>
</evidence>
<dbReference type="InterPro" id="IPR025699">
    <property type="entry name" value="ABC2_memb-like"/>
</dbReference>